<keyword evidence="2" id="KW-1185">Reference proteome</keyword>
<dbReference type="EMBL" id="BPLR01018954">
    <property type="protein sequence ID" value="GIZ03470.1"/>
    <property type="molecule type" value="Genomic_DNA"/>
</dbReference>
<proteinExistence type="predicted"/>
<evidence type="ECO:0000313" key="2">
    <source>
        <dbReference type="Proteomes" id="UP001054945"/>
    </source>
</evidence>
<accession>A0AAV4YAS8</accession>
<protein>
    <submittedName>
        <fullName evidence="1">Uncharacterized protein</fullName>
    </submittedName>
</protein>
<dbReference type="Proteomes" id="UP001054945">
    <property type="component" value="Unassembled WGS sequence"/>
</dbReference>
<name>A0AAV4YAS8_CAEEX</name>
<gene>
    <name evidence="1" type="ORF">CEXT_771291</name>
</gene>
<dbReference type="AlphaFoldDB" id="A0AAV4YAS8"/>
<organism evidence="1 2">
    <name type="scientific">Caerostris extrusa</name>
    <name type="common">Bark spider</name>
    <name type="synonym">Caerostris bankana</name>
    <dbReference type="NCBI Taxonomy" id="172846"/>
    <lineage>
        <taxon>Eukaryota</taxon>
        <taxon>Metazoa</taxon>
        <taxon>Ecdysozoa</taxon>
        <taxon>Arthropoda</taxon>
        <taxon>Chelicerata</taxon>
        <taxon>Arachnida</taxon>
        <taxon>Araneae</taxon>
        <taxon>Araneomorphae</taxon>
        <taxon>Entelegynae</taxon>
        <taxon>Araneoidea</taxon>
        <taxon>Araneidae</taxon>
        <taxon>Caerostris</taxon>
    </lineage>
</organism>
<sequence length="70" mass="7565">MASMRRVSEGPYPVDVIHEISSDDGAVDLLCRGRCGERCRSAGGHGSGARAARVAPRQERVALWQLLGWS</sequence>
<comment type="caution">
    <text evidence="1">The sequence shown here is derived from an EMBL/GenBank/DDBJ whole genome shotgun (WGS) entry which is preliminary data.</text>
</comment>
<evidence type="ECO:0000313" key="1">
    <source>
        <dbReference type="EMBL" id="GIZ03470.1"/>
    </source>
</evidence>
<reference evidence="1 2" key="1">
    <citation type="submission" date="2021-06" db="EMBL/GenBank/DDBJ databases">
        <title>Caerostris extrusa draft genome.</title>
        <authorList>
            <person name="Kono N."/>
            <person name="Arakawa K."/>
        </authorList>
    </citation>
    <scope>NUCLEOTIDE SEQUENCE [LARGE SCALE GENOMIC DNA]</scope>
</reference>